<reference evidence="2 3" key="1">
    <citation type="submission" date="2018-06" db="EMBL/GenBank/DDBJ databases">
        <title>Comparative genomics reveals the genomic features of Rhizophagus irregularis, R. cerebriforme, R. diaphanum and Gigaspora rosea, and their symbiotic lifestyle signature.</title>
        <authorList>
            <person name="Morin E."/>
            <person name="San Clemente H."/>
            <person name="Chen E.C.H."/>
            <person name="De La Providencia I."/>
            <person name="Hainaut M."/>
            <person name="Kuo A."/>
            <person name="Kohler A."/>
            <person name="Murat C."/>
            <person name="Tang N."/>
            <person name="Roy S."/>
            <person name="Loubradou J."/>
            <person name="Henrissat B."/>
            <person name="Grigoriev I.V."/>
            <person name="Corradi N."/>
            <person name="Roux C."/>
            <person name="Martin F.M."/>
        </authorList>
    </citation>
    <scope>NUCLEOTIDE SEQUENCE [LARGE SCALE GENOMIC DNA]</scope>
    <source>
        <strain evidence="2 3">DAOM 227022</strain>
    </source>
</reference>
<dbReference type="OrthoDB" id="2362385at2759"/>
<dbReference type="Proteomes" id="UP000265703">
    <property type="component" value="Unassembled WGS sequence"/>
</dbReference>
<evidence type="ECO:0000313" key="3">
    <source>
        <dbReference type="Proteomes" id="UP000265703"/>
    </source>
</evidence>
<dbReference type="EMBL" id="QKYT01000886">
    <property type="protein sequence ID" value="RIA80849.1"/>
    <property type="molecule type" value="Genomic_DNA"/>
</dbReference>
<evidence type="ECO:0000256" key="1">
    <source>
        <dbReference type="SAM" id="MobiDB-lite"/>
    </source>
</evidence>
<accession>A0A397S7T5</accession>
<evidence type="ECO:0000313" key="2">
    <source>
        <dbReference type="EMBL" id="RIA80849.1"/>
    </source>
</evidence>
<protein>
    <submittedName>
        <fullName evidence="2">Uncharacterized protein</fullName>
    </submittedName>
</protein>
<dbReference type="AlphaFoldDB" id="A0A397S7T5"/>
<comment type="caution">
    <text evidence="2">The sequence shown here is derived from an EMBL/GenBank/DDBJ whole genome shotgun (WGS) entry which is preliminary data.</text>
</comment>
<keyword evidence="3" id="KW-1185">Reference proteome</keyword>
<gene>
    <name evidence="2" type="ORF">C1645_881939</name>
</gene>
<name>A0A397S7T5_9GLOM</name>
<proteinExistence type="predicted"/>
<organism evidence="2 3">
    <name type="scientific">Glomus cerebriforme</name>
    <dbReference type="NCBI Taxonomy" id="658196"/>
    <lineage>
        <taxon>Eukaryota</taxon>
        <taxon>Fungi</taxon>
        <taxon>Fungi incertae sedis</taxon>
        <taxon>Mucoromycota</taxon>
        <taxon>Glomeromycotina</taxon>
        <taxon>Glomeromycetes</taxon>
        <taxon>Glomerales</taxon>
        <taxon>Glomeraceae</taxon>
        <taxon>Glomus</taxon>
    </lineage>
</organism>
<sequence>MEENSNSNSSTNSNYPRYKNKSYDKQNPRNHNKNLFTNSVLNKQELEKYCSLLEDYRDYRYNDIKAMKNLVSRAFNKLEKCGSVSNLSNQLYNLTISQKKLLRQMILNRIESFIDILSQSHIFEEKKKDLSLDNPIELRKEIESLRKQNNNLAQENSHYQASLGNMINTRLDDQDPNNATKLISDIKVLQHLLEEFTIVQGPEYRINKGKSIKLFSKNKSTESQRNPDEMIEVEILNTTERLIKSFNHFSEKRPGKDDITQIIPTKVRQQIYAALGCRGFSYENHPFYHRNSKRDNIHLMQGSWYDDVKKLEVEVCHFPYIMIPDSKNLSNRKILTKAQVYTRPKNTTGDGKINRFRKKLLS</sequence>
<feature type="region of interest" description="Disordered" evidence="1">
    <location>
        <begin position="1"/>
        <end position="36"/>
    </location>
</feature>
<feature type="compositionally biased region" description="Low complexity" evidence="1">
    <location>
        <begin position="1"/>
        <end position="14"/>
    </location>
</feature>